<keyword evidence="2 9" id="KW-0158">Chromosome</keyword>
<feature type="region of interest" description="Disordered" evidence="10">
    <location>
        <begin position="1"/>
        <end position="27"/>
    </location>
</feature>
<evidence type="ECO:0000256" key="8">
    <source>
        <dbReference type="ARBA" id="ARBA00023242"/>
    </source>
</evidence>
<name>A0A1X6P6F0_PORUM</name>
<evidence type="ECO:0000256" key="5">
    <source>
        <dbReference type="ARBA" id="ARBA00023015"/>
    </source>
</evidence>
<dbReference type="GO" id="GO:0035101">
    <property type="term" value="C:FACT complex"/>
    <property type="evidence" value="ECO:0007669"/>
    <property type="project" value="TreeGrafter"/>
</dbReference>
<dbReference type="InterPro" id="IPR050454">
    <property type="entry name" value="RTT106/SSRP1_HistChap/FACT"/>
</dbReference>
<evidence type="ECO:0000259" key="11">
    <source>
        <dbReference type="SMART" id="SM01287"/>
    </source>
</evidence>
<comment type="similarity">
    <text evidence="1 9">Belongs to the SSRP1 family.</text>
</comment>
<dbReference type="Gene3D" id="2.30.29.220">
    <property type="entry name" value="Structure-specific recognition protein (SSRP1)"/>
    <property type="match status" value="1"/>
</dbReference>
<accession>A0A1X6P6F0</accession>
<dbReference type="FunFam" id="2.30.29.150:FF:000001">
    <property type="entry name" value="Fact complex subunit ssrp1"/>
    <property type="match status" value="1"/>
</dbReference>
<keyword evidence="7 9" id="KW-0234">DNA repair</keyword>
<proteinExistence type="inferred from homology"/>
<dbReference type="Pfam" id="PF08512">
    <property type="entry name" value="Rttp106-like_middle"/>
    <property type="match status" value="1"/>
</dbReference>
<dbReference type="InterPro" id="IPR038167">
    <property type="entry name" value="SSRP1_sf"/>
</dbReference>
<feature type="compositionally biased region" description="Acidic residues" evidence="10">
    <location>
        <begin position="540"/>
        <end position="557"/>
    </location>
</feature>
<dbReference type="InterPro" id="IPR024954">
    <property type="entry name" value="SSRP1_DD"/>
</dbReference>
<dbReference type="PANTHER" id="PTHR45849:SF1">
    <property type="entry name" value="FACT COMPLEX SUBUNIT SSRP1"/>
    <property type="match status" value="1"/>
</dbReference>
<evidence type="ECO:0000256" key="3">
    <source>
        <dbReference type="ARBA" id="ARBA00022705"/>
    </source>
</evidence>
<dbReference type="Pfam" id="PF03531">
    <property type="entry name" value="SSrecog"/>
    <property type="match status" value="1"/>
</dbReference>
<dbReference type="InterPro" id="IPR013719">
    <property type="entry name" value="RTT106/SPT16-like_middle_dom"/>
</dbReference>
<keyword evidence="13" id="KW-1185">Reference proteome</keyword>
<keyword evidence="3 9" id="KW-0235">DNA replication</keyword>
<dbReference type="SUPFAM" id="SSF50729">
    <property type="entry name" value="PH domain-like"/>
    <property type="match status" value="1"/>
</dbReference>
<organism evidence="12 13">
    <name type="scientific">Porphyra umbilicalis</name>
    <name type="common">Purple laver</name>
    <name type="synonym">Red alga</name>
    <dbReference type="NCBI Taxonomy" id="2786"/>
    <lineage>
        <taxon>Eukaryota</taxon>
        <taxon>Rhodophyta</taxon>
        <taxon>Bangiophyceae</taxon>
        <taxon>Bangiales</taxon>
        <taxon>Bangiaceae</taxon>
        <taxon>Porphyra</taxon>
    </lineage>
</organism>
<evidence type="ECO:0000313" key="12">
    <source>
        <dbReference type="EMBL" id="OSX76479.1"/>
    </source>
</evidence>
<evidence type="ECO:0000256" key="7">
    <source>
        <dbReference type="ARBA" id="ARBA00023204"/>
    </source>
</evidence>
<evidence type="ECO:0000256" key="2">
    <source>
        <dbReference type="ARBA" id="ARBA00022454"/>
    </source>
</evidence>
<dbReference type="Pfam" id="PF21103">
    <property type="entry name" value="PH1_SSRP1-like"/>
    <property type="match status" value="1"/>
</dbReference>
<dbReference type="Proteomes" id="UP000218209">
    <property type="component" value="Unassembled WGS sequence"/>
</dbReference>
<dbReference type="CDD" id="cd13230">
    <property type="entry name" value="PH1_SSRP1-like"/>
    <property type="match status" value="1"/>
</dbReference>
<evidence type="ECO:0000313" key="13">
    <source>
        <dbReference type="Proteomes" id="UP000218209"/>
    </source>
</evidence>
<dbReference type="GO" id="GO:0003677">
    <property type="term" value="F:DNA binding"/>
    <property type="evidence" value="ECO:0007669"/>
    <property type="project" value="InterPro"/>
</dbReference>
<dbReference type="GO" id="GO:0006281">
    <property type="term" value="P:DNA repair"/>
    <property type="evidence" value="ECO:0007669"/>
    <property type="project" value="UniProtKB-KW"/>
</dbReference>
<dbReference type="InterPro" id="IPR035417">
    <property type="entry name" value="SSRP1/POB3_N"/>
</dbReference>
<feature type="compositionally biased region" description="Acidic residues" evidence="10">
    <location>
        <begin position="511"/>
        <end position="524"/>
    </location>
</feature>
<evidence type="ECO:0000256" key="6">
    <source>
        <dbReference type="ARBA" id="ARBA00023163"/>
    </source>
</evidence>
<evidence type="ECO:0000256" key="1">
    <source>
        <dbReference type="ARBA" id="ARBA00010060"/>
    </source>
</evidence>
<dbReference type="PRINTS" id="PR00887">
    <property type="entry name" value="SSRCOGNITION"/>
</dbReference>
<dbReference type="Gene3D" id="2.30.29.30">
    <property type="entry name" value="Pleckstrin-homology domain (PH domain)/Phosphotyrosine-binding domain (PTB)"/>
    <property type="match status" value="2"/>
</dbReference>
<dbReference type="InterPro" id="IPR011993">
    <property type="entry name" value="PH-like_dom_sf"/>
</dbReference>
<dbReference type="AlphaFoldDB" id="A0A1X6P6F0"/>
<gene>
    <name evidence="12" type="ORF">BU14_0189s0014</name>
</gene>
<keyword evidence="6 9" id="KW-0804">Transcription</keyword>
<keyword evidence="8 9" id="KW-0539">Nucleus</keyword>
<comment type="function">
    <text evidence="9">Component of the FACT complex, a general chromatin factor that acts to reorganize nucleosomes. The FACT complex is involved in multiple processes that require DNA as a template such as mRNA elongation, DNA replication and DNA repair. During transcription elongation the FACT complex acts as a histone chaperone that both destabilizes and restores nucleosomal structure. It facilitates the passage of RNA polymerase II and transcription by promoting the dissociation of one histone H2A-H2B dimer from the nucleosome, then subsequently promotes the reestablishment of the nucleosome following the passage of RNA polymerase II.</text>
</comment>
<dbReference type="GO" id="GO:0042393">
    <property type="term" value="F:histone binding"/>
    <property type="evidence" value="ECO:0007669"/>
    <property type="project" value="TreeGrafter"/>
</dbReference>
<keyword evidence="4 9" id="KW-0227">DNA damage</keyword>
<dbReference type="OrthoDB" id="498543at2759"/>
<dbReference type="GO" id="GO:0031491">
    <property type="term" value="F:nucleosome binding"/>
    <property type="evidence" value="ECO:0007669"/>
    <property type="project" value="TreeGrafter"/>
</dbReference>
<evidence type="ECO:0000256" key="10">
    <source>
        <dbReference type="SAM" id="MobiDB-lite"/>
    </source>
</evidence>
<dbReference type="Gene3D" id="2.30.29.150">
    <property type="match status" value="1"/>
</dbReference>
<keyword evidence="5 9" id="KW-0805">Transcription regulation</keyword>
<evidence type="ECO:0000256" key="4">
    <source>
        <dbReference type="ARBA" id="ARBA00022763"/>
    </source>
</evidence>
<dbReference type="SMART" id="SM01287">
    <property type="entry name" value="Rtt106"/>
    <property type="match status" value="1"/>
</dbReference>
<evidence type="ECO:0000256" key="9">
    <source>
        <dbReference type="RuleBase" id="RU364013"/>
    </source>
</evidence>
<dbReference type="GO" id="GO:0006260">
    <property type="term" value="P:DNA replication"/>
    <property type="evidence" value="ECO:0007669"/>
    <property type="project" value="UniProtKB-KW"/>
</dbReference>
<reference evidence="12 13" key="1">
    <citation type="submission" date="2017-03" db="EMBL/GenBank/DDBJ databases">
        <title>WGS assembly of Porphyra umbilicalis.</title>
        <authorList>
            <person name="Brawley S.H."/>
            <person name="Blouin N.A."/>
            <person name="Ficko-Blean E."/>
            <person name="Wheeler G.L."/>
            <person name="Lohr M."/>
            <person name="Goodson H.V."/>
            <person name="Jenkins J.W."/>
            <person name="Blaby-Haas C.E."/>
            <person name="Helliwell K.E."/>
            <person name="Chan C."/>
            <person name="Marriage T."/>
            <person name="Bhattacharya D."/>
            <person name="Klein A.S."/>
            <person name="Badis Y."/>
            <person name="Brodie J."/>
            <person name="Cao Y."/>
            <person name="Collen J."/>
            <person name="Dittami S.M."/>
            <person name="Gachon C.M."/>
            <person name="Green B.R."/>
            <person name="Karpowicz S."/>
            <person name="Kim J.W."/>
            <person name="Kudahl U."/>
            <person name="Lin S."/>
            <person name="Michel G."/>
            <person name="Mittag M."/>
            <person name="Olson B.J."/>
            <person name="Pangilinan J."/>
            <person name="Peng Y."/>
            <person name="Qiu H."/>
            <person name="Shu S."/>
            <person name="Singer J.T."/>
            <person name="Smith A.G."/>
            <person name="Sprecher B.N."/>
            <person name="Wagner V."/>
            <person name="Wang W."/>
            <person name="Wang Z.-Y."/>
            <person name="Yan J."/>
            <person name="Yarish C."/>
            <person name="Zoeuner-Riek S."/>
            <person name="Zhuang Y."/>
            <person name="Zou Y."/>
            <person name="Lindquist E.A."/>
            <person name="Grimwood J."/>
            <person name="Barry K."/>
            <person name="Rokhsar D.S."/>
            <person name="Schmutz J."/>
            <person name="Stiller J.W."/>
            <person name="Grossman A.R."/>
            <person name="Prochnik S.E."/>
        </authorList>
    </citation>
    <scope>NUCLEOTIDE SEQUENCE [LARGE SCALE GENOMIC DNA]</scope>
    <source>
        <strain evidence="12">4086291</strain>
    </source>
</reference>
<dbReference type="PANTHER" id="PTHR45849">
    <property type="entry name" value="FACT COMPLEX SUBUNIT SSRP1"/>
    <property type="match status" value="1"/>
</dbReference>
<dbReference type="Pfam" id="PF17292">
    <property type="entry name" value="POB3_N"/>
    <property type="match status" value="1"/>
</dbReference>
<feature type="region of interest" description="Disordered" evidence="10">
    <location>
        <begin position="511"/>
        <end position="577"/>
    </location>
</feature>
<sequence>MDARTAPATTPVAITGGGGGGGGMPPPRASRTFGNIYLAGQSSGSGVLKLGANGLSWKAKDTTRTLALARSEVSSLSWLRGCRGWQVRVAIRGGASVRFDGFKDSDFSGLATFFPATLGLSLSRAKQAVRGWSWGEVAINRASGSLEFRTGNGAEGNDGRVMSSQAAARDANAAAANARMEDAFEVALGSVSNVQMPSKQELALDFHVDDTAARQDECLVEVRFHVSDETRAASLYESIKSRADTSAFAGESICTFLDMPVIVPRGRYDVDLFPNHVKLHGKSVDFKILYNSISRLFLLPKPDGQHVAFVVSLDPPIRQGNTMYPHLVFQFDLEDAIDARLQLSTEELTTKYHSKLAAVEKGETWRVFSKVVRHLSGTSLHMPKNFLTSRGHRAVRTALGANEGFLFFLDTSFFFVNKPPTYIRFDDVEEIDFRRLDLDRRFDMHVTVTGSGTGTFLFTNIDRSEFDAILRFLDGKGVPIENVEALRAGNVGSGGPGSGSGVVAAMGAVDDEDDEDESTDEDFDPTAAPKARAANGAGGADDDDDDDAVDAMDDDADSLAGEALPEEDMRPKKKSKS</sequence>
<comment type="subcellular location">
    <subcellularLocation>
        <location evidence="9">Nucleus</location>
    </subcellularLocation>
    <subcellularLocation>
        <location evidence="9">Chromosome</location>
    </subcellularLocation>
</comment>
<dbReference type="CDD" id="cd13231">
    <property type="entry name" value="PH2_SSRP1-like"/>
    <property type="match status" value="1"/>
</dbReference>
<dbReference type="InterPro" id="IPR048993">
    <property type="entry name" value="SSRP1-like_PH1"/>
</dbReference>
<protein>
    <recommendedName>
        <fullName evidence="9">FACT complex subunit SSRP1</fullName>
    </recommendedName>
</protein>
<dbReference type="InterPro" id="IPR000969">
    <property type="entry name" value="SSRP1/POB3"/>
</dbReference>
<dbReference type="EMBL" id="KV918865">
    <property type="protein sequence ID" value="OSX76479.1"/>
    <property type="molecule type" value="Genomic_DNA"/>
</dbReference>
<feature type="domain" description="Histone chaperone RTT106/FACT complex subunit SPT16-like middle" evidence="11">
    <location>
        <begin position="392"/>
        <end position="483"/>
    </location>
</feature>